<dbReference type="GO" id="GO:0032299">
    <property type="term" value="C:ribonuclease H2 complex"/>
    <property type="evidence" value="ECO:0007669"/>
    <property type="project" value="InterPro"/>
</dbReference>
<evidence type="ECO:0000256" key="5">
    <source>
        <dbReference type="ARBA" id="ARBA00023242"/>
    </source>
</evidence>
<evidence type="ECO:0000256" key="3">
    <source>
        <dbReference type="ARBA" id="ARBA00011277"/>
    </source>
</evidence>
<dbReference type="GeneID" id="106661378"/>
<dbReference type="PANTHER" id="PTHR13383:SF11">
    <property type="entry name" value="RIBONUCLEASE H2 SUBUNIT B"/>
    <property type="match status" value="1"/>
</dbReference>
<dbReference type="Gene3D" id="1.10.20.120">
    <property type="match status" value="1"/>
</dbReference>
<evidence type="ECO:0000256" key="2">
    <source>
        <dbReference type="ARBA" id="ARBA00009823"/>
    </source>
</evidence>
<dbReference type="OMA" id="QIHCGHS"/>
<dbReference type="Gene3D" id="2.20.25.530">
    <property type="match status" value="1"/>
</dbReference>
<dbReference type="InterPro" id="IPR040456">
    <property type="entry name" value="RNase_H2_suB"/>
</dbReference>
<protein>
    <recommendedName>
        <fullName evidence="4">Ribonuclease H2 subunit B</fullName>
    </recommendedName>
    <alternativeName>
        <fullName evidence="7">Ribonuclease HI subunit B</fullName>
    </alternativeName>
</protein>
<proteinExistence type="inferred from homology"/>
<keyword evidence="5" id="KW-0539">Nucleus</keyword>
<comment type="function">
    <text evidence="6">Non catalytic subunit of RNase H2, an endonuclease that specifically degrades the RNA of RNA:DNA hybrids. Participates in DNA replication, possibly by mediating the removal of lagging-strand Okazaki fragment RNA primers during DNA replication. Mediates the excision of single ribonucleotides from DNA:RNA duplexes.</text>
</comment>
<evidence type="ECO:0000313" key="12">
    <source>
        <dbReference type="Proteomes" id="UP000494040"/>
    </source>
</evidence>
<evidence type="ECO:0000256" key="7">
    <source>
        <dbReference type="ARBA" id="ARBA00033464"/>
    </source>
</evidence>
<dbReference type="Pfam" id="PF09468">
    <property type="entry name" value="RNase_H2-Ydr279"/>
    <property type="match status" value="1"/>
</dbReference>
<evidence type="ECO:0000256" key="4">
    <source>
        <dbReference type="ARBA" id="ARBA00019062"/>
    </source>
</evidence>
<dbReference type="Pfam" id="PF17745">
    <property type="entry name" value="Ydr279_N"/>
    <property type="match status" value="1"/>
</dbReference>
<evidence type="ECO:0000256" key="8">
    <source>
        <dbReference type="SAM" id="MobiDB-lite"/>
    </source>
</evidence>
<dbReference type="Proteomes" id="UP000494040">
    <property type="component" value="Unassembled WGS sequence"/>
</dbReference>
<evidence type="ECO:0000256" key="1">
    <source>
        <dbReference type="ARBA" id="ARBA00004123"/>
    </source>
</evidence>
<sequence>MTKKEVQKSPIISREEVPKRKVLICKESICKSEKAEIVKLRHPQHGNEAIYLIGDGGQTIQEIIKLDDKRSLFINNSISSNGNFYISTPIDPLFIILPYFEKEKRCCPLDQLVYDEEFPSIELLLKSSGIKFIQQIADKRGDETLNTYIYNEEKTLKWLSKKVDRIVSALKGQGYQVCSNITSSANFVKSENGEDEESYIRYAFGMLSDYLSESLSGKLAKFLKLPDVSQVKNLNKRKDEPESELGPRKKQKLDENEKPATVAIKPEKKVKVGKKVQELANAAKGTKSISSFFKK</sequence>
<comment type="similarity">
    <text evidence="2">Belongs to the RNase H2 subunit B family.</text>
</comment>
<dbReference type="RefSeq" id="XP_014240195.1">
    <property type="nucleotide sequence ID" value="XM_014384709.2"/>
</dbReference>
<dbReference type="PANTHER" id="PTHR13383">
    <property type="entry name" value="RIBONUCLEASE H2 SUBUNIT B"/>
    <property type="match status" value="1"/>
</dbReference>
<organism evidence="11 12">
    <name type="scientific">Cimex lectularius</name>
    <name type="common">Bed bug</name>
    <name type="synonym">Acanthia lectularia</name>
    <dbReference type="NCBI Taxonomy" id="79782"/>
    <lineage>
        <taxon>Eukaryota</taxon>
        <taxon>Metazoa</taxon>
        <taxon>Ecdysozoa</taxon>
        <taxon>Arthropoda</taxon>
        <taxon>Hexapoda</taxon>
        <taxon>Insecta</taxon>
        <taxon>Pterygota</taxon>
        <taxon>Neoptera</taxon>
        <taxon>Paraneoptera</taxon>
        <taxon>Hemiptera</taxon>
        <taxon>Heteroptera</taxon>
        <taxon>Panheteroptera</taxon>
        <taxon>Cimicomorpha</taxon>
        <taxon>Cimicidae</taxon>
        <taxon>Cimex</taxon>
    </lineage>
</organism>
<comment type="subcellular location">
    <subcellularLocation>
        <location evidence="1">Nucleus</location>
    </subcellularLocation>
</comment>
<dbReference type="AlphaFoldDB" id="A0A8I6R710"/>
<dbReference type="GO" id="GO:0006401">
    <property type="term" value="P:RNA catabolic process"/>
    <property type="evidence" value="ECO:0007669"/>
    <property type="project" value="TreeGrafter"/>
</dbReference>
<reference evidence="11" key="1">
    <citation type="submission" date="2022-01" db="UniProtKB">
        <authorList>
            <consortium name="EnsemblMetazoa"/>
        </authorList>
    </citation>
    <scope>IDENTIFICATION</scope>
</reference>
<name>A0A8I6R710_CIMLE</name>
<feature type="region of interest" description="Disordered" evidence="8">
    <location>
        <begin position="234"/>
        <end position="261"/>
    </location>
</feature>
<evidence type="ECO:0000313" key="11">
    <source>
        <dbReference type="EnsemblMetazoa" id="XP_014240195.1"/>
    </source>
</evidence>
<dbReference type="EnsemblMetazoa" id="XM_014384709.2">
    <property type="protein sequence ID" value="XP_014240195.1"/>
    <property type="gene ID" value="LOC106661378"/>
</dbReference>
<evidence type="ECO:0000259" key="9">
    <source>
        <dbReference type="Pfam" id="PF09468"/>
    </source>
</evidence>
<dbReference type="FunFam" id="1.10.20.120:FF:000002">
    <property type="entry name" value="Ribonuclease H2 subunit B"/>
    <property type="match status" value="1"/>
</dbReference>
<evidence type="ECO:0000256" key="6">
    <source>
        <dbReference type="ARBA" id="ARBA00024778"/>
    </source>
</evidence>
<feature type="domain" description="Rnh202 triple barrel" evidence="10">
    <location>
        <begin position="30"/>
        <end position="91"/>
    </location>
</feature>
<dbReference type="OrthoDB" id="29098at2759"/>
<dbReference type="GO" id="GO:0005654">
    <property type="term" value="C:nucleoplasm"/>
    <property type="evidence" value="ECO:0007669"/>
    <property type="project" value="TreeGrafter"/>
</dbReference>
<dbReference type="InterPro" id="IPR041195">
    <property type="entry name" value="Rnh202_N"/>
</dbReference>
<comment type="subunit">
    <text evidence="3">The RNase H2 complex is a heterotrimer composed of the catalytic subunit RNASEH2A and the non-catalytic subunits RNASEH2B and RNASEH2C.</text>
</comment>
<evidence type="ECO:0000259" key="10">
    <source>
        <dbReference type="Pfam" id="PF17745"/>
    </source>
</evidence>
<accession>A0A8I6R710</accession>
<feature type="domain" description="Ribonuclease H2 subunit B wHTH" evidence="9">
    <location>
        <begin position="94"/>
        <end position="219"/>
    </location>
</feature>
<keyword evidence="12" id="KW-1185">Reference proteome</keyword>
<dbReference type="InterPro" id="IPR019024">
    <property type="entry name" value="RNase_H2_suB_wHTH"/>
</dbReference>
<dbReference type="KEGG" id="clec:106661378"/>